<organism evidence="2 3">
    <name type="scientific">Ursus maritimus</name>
    <name type="common">Polar bear</name>
    <name type="synonym">Thalarctos maritimus</name>
    <dbReference type="NCBI Taxonomy" id="29073"/>
    <lineage>
        <taxon>Eukaryota</taxon>
        <taxon>Metazoa</taxon>
        <taxon>Chordata</taxon>
        <taxon>Craniata</taxon>
        <taxon>Vertebrata</taxon>
        <taxon>Euteleostomi</taxon>
        <taxon>Mammalia</taxon>
        <taxon>Eutheria</taxon>
        <taxon>Laurasiatheria</taxon>
        <taxon>Carnivora</taxon>
        <taxon>Caniformia</taxon>
        <taxon>Ursidae</taxon>
        <taxon>Ursus</taxon>
    </lineage>
</organism>
<gene>
    <name evidence="3" type="primary">LOC103671681</name>
</gene>
<dbReference type="GeneID" id="103671681"/>
<sequence length="267" mass="27609">MQFGSRRAAGPSDGGLGEAGGGPWTHASSVRAEWEGGQGGLGEGSRGEGGTRTAAACGSEARGLLGRGAAGPKTPICSLCEASSFTVQMRSFQGHVCTGPAGSPLHSACLSTGAGDSSAGPSAPQSPPDLPPPPGAAAEWRPAHSTGRRSRRQLHPFEGTGTELPNSLRHGTQLSSKKFSFWKECSHNQQSSPLPSLKVRGHSPHNRPGLFQCQPHSSGRPMPLMTGPAIRGFTCPVPETHAVSPLRTGTTSVAWHLTPSRFSINIC</sequence>
<evidence type="ECO:0000313" key="2">
    <source>
        <dbReference type="Proteomes" id="UP000261680"/>
    </source>
</evidence>
<name>A0A8M1F6V3_URSMA</name>
<evidence type="ECO:0000313" key="3">
    <source>
        <dbReference type="RefSeq" id="XP_040479076.1"/>
    </source>
</evidence>
<feature type="compositionally biased region" description="Gly residues" evidence="1">
    <location>
        <begin position="36"/>
        <end position="50"/>
    </location>
</feature>
<dbReference type="AlphaFoldDB" id="A0A8M1F6V3"/>
<dbReference type="KEGG" id="umr:103671681"/>
<feature type="compositionally biased region" description="Low complexity" evidence="1">
    <location>
        <begin position="113"/>
        <end position="123"/>
    </location>
</feature>
<feature type="region of interest" description="Disordered" evidence="1">
    <location>
        <begin position="188"/>
        <end position="207"/>
    </location>
</feature>
<proteinExistence type="predicted"/>
<keyword evidence="2" id="KW-1185">Reference proteome</keyword>
<evidence type="ECO:0000256" key="1">
    <source>
        <dbReference type="SAM" id="MobiDB-lite"/>
    </source>
</evidence>
<dbReference type="Proteomes" id="UP000261680">
    <property type="component" value="Unplaced"/>
</dbReference>
<feature type="compositionally biased region" description="Pro residues" evidence="1">
    <location>
        <begin position="124"/>
        <end position="135"/>
    </location>
</feature>
<accession>A0A8M1F6V3</accession>
<reference evidence="3" key="1">
    <citation type="submission" date="2025-08" db="UniProtKB">
        <authorList>
            <consortium name="RefSeq"/>
        </authorList>
    </citation>
    <scope>IDENTIFICATION</scope>
    <source>
        <tissue evidence="3">Whole blood</tissue>
    </source>
</reference>
<dbReference type="OrthoDB" id="9717725at2759"/>
<protein>
    <submittedName>
        <fullName evidence="3">Uncharacterized protein LOC103671681</fullName>
    </submittedName>
</protein>
<feature type="region of interest" description="Disordered" evidence="1">
    <location>
        <begin position="1"/>
        <end position="54"/>
    </location>
</feature>
<feature type="region of interest" description="Disordered" evidence="1">
    <location>
        <begin position="108"/>
        <end position="170"/>
    </location>
</feature>
<dbReference type="RefSeq" id="XP_040479076.1">
    <property type="nucleotide sequence ID" value="XM_040623142.1"/>
</dbReference>
<feature type="compositionally biased region" description="Gly residues" evidence="1">
    <location>
        <begin position="12"/>
        <end position="23"/>
    </location>
</feature>